<organism evidence="2 3">
    <name type="scientific">Dreissena polymorpha</name>
    <name type="common">Zebra mussel</name>
    <name type="synonym">Mytilus polymorpha</name>
    <dbReference type="NCBI Taxonomy" id="45954"/>
    <lineage>
        <taxon>Eukaryota</taxon>
        <taxon>Metazoa</taxon>
        <taxon>Spiralia</taxon>
        <taxon>Lophotrochozoa</taxon>
        <taxon>Mollusca</taxon>
        <taxon>Bivalvia</taxon>
        <taxon>Autobranchia</taxon>
        <taxon>Heteroconchia</taxon>
        <taxon>Euheterodonta</taxon>
        <taxon>Imparidentia</taxon>
        <taxon>Neoheterodontei</taxon>
        <taxon>Myida</taxon>
        <taxon>Dreissenoidea</taxon>
        <taxon>Dreissenidae</taxon>
        <taxon>Dreissena</taxon>
    </lineage>
</organism>
<dbReference type="GO" id="GO:0043138">
    <property type="term" value="F:3'-5' DNA helicase activity"/>
    <property type="evidence" value="ECO:0007669"/>
    <property type="project" value="TreeGrafter"/>
</dbReference>
<dbReference type="EMBL" id="JAIWYP010000002">
    <property type="protein sequence ID" value="KAH3869417.1"/>
    <property type="molecule type" value="Genomic_DNA"/>
</dbReference>
<reference evidence="2" key="2">
    <citation type="submission" date="2020-11" db="EMBL/GenBank/DDBJ databases">
        <authorList>
            <person name="McCartney M.A."/>
            <person name="Auch B."/>
            <person name="Kono T."/>
            <person name="Mallez S."/>
            <person name="Becker A."/>
            <person name="Gohl D.M."/>
            <person name="Silverstein K.A.T."/>
            <person name="Koren S."/>
            <person name="Bechman K.B."/>
            <person name="Herman A."/>
            <person name="Abrahante J.E."/>
            <person name="Garbe J."/>
        </authorList>
    </citation>
    <scope>NUCLEOTIDE SEQUENCE</scope>
    <source>
        <strain evidence="2">Duluth1</strain>
        <tissue evidence="2">Whole animal</tissue>
    </source>
</reference>
<dbReference type="GO" id="GO:0005737">
    <property type="term" value="C:cytoplasm"/>
    <property type="evidence" value="ECO:0007669"/>
    <property type="project" value="TreeGrafter"/>
</dbReference>
<name>A0A9D4RK78_DREPO</name>
<dbReference type="Proteomes" id="UP000828390">
    <property type="component" value="Unassembled WGS sequence"/>
</dbReference>
<comment type="caution">
    <text evidence="2">The sequence shown here is derived from an EMBL/GenBank/DDBJ whole genome shotgun (WGS) entry which is preliminary data.</text>
</comment>
<evidence type="ECO:0000256" key="1">
    <source>
        <dbReference type="ARBA" id="ARBA00005446"/>
    </source>
</evidence>
<dbReference type="GO" id="GO:0000724">
    <property type="term" value="P:double-strand break repair via homologous recombination"/>
    <property type="evidence" value="ECO:0007669"/>
    <property type="project" value="TreeGrafter"/>
</dbReference>
<dbReference type="GO" id="GO:0005654">
    <property type="term" value="C:nucleoplasm"/>
    <property type="evidence" value="ECO:0007669"/>
    <property type="project" value="TreeGrafter"/>
</dbReference>
<dbReference type="GO" id="GO:0005694">
    <property type="term" value="C:chromosome"/>
    <property type="evidence" value="ECO:0007669"/>
    <property type="project" value="TreeGrafter"/>
</dbReference>
<keyword evidence="3" id="KW-1185">Reference proteome</keyword>
<dbReference type="AlphaFoldDB" id="A0A9D4RK78"/>
<dbReference type="PANTHER" id="PTHR13710">
    <property type="entry name" value="DNA HELICASE RECQ FAMILY MEMBER"/>
    <property type="match status" value="1"/>
</dbReference>
<dbReference type="GO" id="GO:0009378">
    <property type="term" value="F:four-way junction helicase activity"/>
    <property type="evidence" value="ECO:0007669"/>
    <property type="project" value="TreeGrafter"/>
</dbReference>
<comment type="similarity">
    <text evidence="1">Belongs to the helicase family. RecQ subfamily.</text>
</comment>
<sequence length="135" mass="14864">MGISIPNVEIVLHWGCPKNPLAYWQELGREGRLGQPALGIVYAYPRSLIKRYTEDNIINIVNGDKCIGIYVFEHLMTAGMKGEDLPSQSPCADFCVASVSVISARVVTCAERSASVPAKCRELSDFCCRTLSIRI</sequence>
<evidence type="ECO:0000313" key="3">
    <source>
        <dbReference type="Proteomes" id="UP000828390"/>
    </source>
</evidence>
<protein>
    <recommendedName>
        <fullName evidence="4">Helicase C-terminal domain-containing protein</fullName>
    </recommendedName>
</protein>
<evidence type="ECO:0008006" key="4">
    <source>
        <dbReference type="Google" id="ProtNLM"/>
    </source>
</evidence>
<dbReference type="Gene3D" id="3.40.50.300">
    <property type="entry name" value="P-loop containing nucleotide triphosphate hydrolases"/>
    <property type="match status" value="1"/>
</dbReference>
<dbReference type="InterPro" id="IPR027417">
    <property type="entry name" value="P-loop_NTPase"/>
</dbReference>
<accession>A0A9D4RK78</accession>
<reference evidence="2" key="1">
    <citation type="journal article" date="2019" name="bioRxiv">
        <title>The Genome of the Zebra Mussel, Dreissena polymorpha: A Resource for Invasive Species Research.</title>
        <authorList>
            <person name="McCartney M.A."/>
            <person name="Auch B."/>
            <person name="Kono T."/>
            <person name="Mallez S."/>
            <person name="Zhang Y."/>
            <person name="Obille A."/>
            <person name="Becker A."/>
            <person name="Abrahante J.E."/>
            <person name="Garbe J."/>
            <person name="Badalamenti J.P."/>
            <person name="Herman A."/>
            <person name="Mangelson H."/>
            <person name="Liachko I."/>
            <person name="Sullivan S."/>
            <person name="Sone E.D."/>
            <person name="Koren S."/>
            <person name="Silverstein K.A.T."/>
            <person name="Beckman K.B."/>
            <person name="Gohl D.M."/>
        </authorList>
    </citation>
    <scope>NUCLEOTIDE SEQUENCE</scope>
    <source>
        <strain evidence="2">Duluth1</strain>
        <tissue evidence="2">Whole animal</tissue>
    </source>
</reference>
<dbReference type="PANTHER" id="PTHR13710:SF157">
    <property type="entry name" value="DNA HELICASE"/>
    <property type="match status" value="1"/>
</dbReference>
<dbReference type="SUPFAM" id="SSF52540">
    <property type="entry name" value="P-loop containing nucleoside triphosphate hydrolases"/>
    <property type="match status" value="1"/>
</dbReference>
<proteinExistence type="inferred from homology"/>
<evidence type="ECO:0000313" key="2">
    <source>
        <dbReference type="EMBL" id="KAH3869417.1"/>
    </source>
</evidence>
<dbReference type="GO" id="GO:0000723">
    <property type="term" value="P:telomere maintenance"/>
    <property type="evidence" value="ECO:0007669"/>
    <property type="project" value="TreeGrafter"/>
</dbReference>
<gene>
    <name evidence="2" type="ORF">DPMN_032582</name>
</gene>